<evidence type="ECO:0000313" key="2">
    <source>
        <dbReference type="Proteomes" id="UP000184278"/>
    </source>
</evidence>
<dbReference type="Proteomes" id="UP000184278">
    <property type="component" value="Unassembled WGS sequence"/>
</dbReference>
<dbReference type="Pfam" id="PF04951">
    <property type="entry name" value="Peptidase_M55"/>
    <property type="match status" value="1"/>
</dbReference>
<accession>A0A1M6D4G5</accession>
<protein>
    <submittedName>
        <fullName evidence="1">D-aminopeptidase</fullName>
    </submittedName>
</protein>
<dbReference type="InterPro" id="IPR027476">
    <property type="entry name" value="DppA_N"/>
</dbReference>
<gene>
    <name evidence="1" type="ORF">SAMN02745229_03464</name>
</gene>
<dbReference type="STRING" id="1121131.SAMN02745229_03464"/>
<keyword evidence="1" id="KW-0031">Aminopeptidase</keyword>
<keyword evidence="1" id="KW-0645">Protease</keyword>
<name>A0A1M6D4G5_BUTFI</name>
<keyword evidence="2" id="KW-1185">Reference proteome</keyword>
<dbReference type="InterPro" id="IPR007035">
    <property type="entry name" value="Peptidase_M55"/>
</dbReference>
<sequence>MKQLIVVADMEGASGIFESNREALWHEEMYPQNKLWRSYGRGCITSDVLAVCNAAIDFGIDDIMLLDMHHAGCAEPNVDTTKLPSKVRLFDLPNRCMFWGRARGQAASEPYGIVTVGQHARNGEPDAYFPHTIHTPPIESFYINGKHVAEIGASVLCFSGAPYIANIGCAASHTEAREMSTNVTCISVKDKSKGWEPTPEETYPIIYDEMMKALSDYNNKTAVPYADRYVCELNLTEDRYFDAPLDFPWKGTFTKKKATWETHDIETALSLFWEVHNYMKKNEI</sequence>
<keyword evidence="1" id="KW-0378">Hydrolase</keyword>
<dbReference type="SUPFAM" id="SSF63992">
    <property type="entry name" value="Dipeptide transport protein"/>
    <property type="match status" value="1"/>
</dbReference>
<dbReference type="Gene3D" id="3.40.50.10780">
    <property type="entry name" value="Dipeptide transport protein"/>
    <property type="match status" value="1"/>
</dbReference>
<dbReference type="OrthoDB" id="1889006at2"/>
<dbReference type="EMBL" id="FQXK01000036">
    <property type="protein sequence ID" value="SHI68172.1"/>
    <property type="molecule type" value="Genomic_DNA"/>
</dbReference>
<dbReference type="InterPro" id="IPR036177">
    <property type="entry name" value="Peptidase_M55_sf"/>
</dbReference>
<proteinExistence type="predicted"/>
<reference evidence="2" key="1">
    <citation type="submission" date="2016-11" db="EMBL/GenBank/DDBJ databases">
        <authorList>
            <person name="Varghese N."/>
            <person name="Submissions S."/>
        </authorList>
    </citation>
    <scope>NUCLEOTIDE SEQUENCE [LARGE SCALE GENOMIC DNA]</scope>
    <source>
        <strain evidence="2">DSM 3071</strain>
    </source>
</reference>
<organism evidence="1 2">
    <name type="scientific">Butyrivibrio fibrisolvens DSM 3071</name>
    <dbReference type="NCBI Taxonomy" id="1121131"/>
    <lineage>
        <taxon>Bacteria</taxon>
        <taxon>Bacillati</taxon>
        <taxon>Bacillota</taxon>
        <taxon>Clostridia</taxon>
        <taxon>Lachnospirales</taxon>
        <taxon>Lachnospiraceae</taxon>
        <taxon>Butyrivibrio</taxon>
    </lineage>
</organism>
<dbReference type="GeneID" id="89511081"/>
<dbReference type="RefSeq" id="WP_073389623.1">
    <property type="nucleotide sequence ID" value="NZ_FQXK01000036.1"/>
</dbReference>
<dbReference type="GO" id="GO:0004177">
    <property type="term" value="F:aminopeptidase activity"/>
    <property type="evidence" value="ECO:0007669"/>
    <property type="project" value="UniProtKB-KW"/>
</dbReference>
<evidence type="ECO:0000313" key="1">
    <source>
        <dbReference type="EMBL" id="SHI68172.1"/>
    </source>
</evidence>
<dbReference type="AlphaFoldDB" id="A0A1M6D4G5"/>